<dbReference type="RefSeq" id="WP_067593755.1">
    <property type="nucleotide sequence ID" value="NZ_LXSL01000028.1"/>
</dbReference>
<dbReference type="STRING" id="1795827.A7P95_08095"/>
<dbReference type="OrthoDB" id="8610903at2"/>
<comment type="caution">
    <text evidence="3">The sequence shown here is derived from an EMBL/GenBank/DDBJ whole genome shotgun (WGS) entry which is preliminary data.</text>
</comment>
<sequence length="451" mass="50663">MKNMKALLIGLLAVLLVGGLVVAANLDKRQTQSWQTLDAQQQIREGRLFSLKQLLERAGTARVESKRSLYGLNGINEYADKQLMIVADHRLDSSEDAERLLGWVGRGNHLVLPLPSYASDNPAGSSSGSGGADDFRATMLRRLQIHTAKATEIDDKNLPNLPNLPACVKTAERIRQAQQQIGEAEPLQVSERCNAALSSVRLPEKATLNILGSSYYQDNAVWVPQPNAAVLFQGKNAYGVQIIRVAYGDGSVLLTFDESWLTNPGRPDSWDNSLALYDHAYLAAYLAQGKERVILVDKLYQAGYGSSTPMLWKMIKAQPVLWALAFAAALVLLWRIIVRVGVVQQLPPAPERYLKQHLLAQGQFLTRHLSRRAILNDMQRRLLEALQQRHPAWKQMGSRKQLEFLSAQTKLPPSVVEPWLKPLPDNINLVQWLQMLASHQRIMRKIYRSWY</sequence>
<feature type="domain" description="DUF4350" evidence="2">
    <location>
        <begin position="51"/>
        <end position="286"/>
    </location>
</feature>
<feature type="transmembrane region" description="Helical" evidence="1">
    <location>
        <begin position="320"/>
        <end position="338"/>
    </location>
</feature>
<dbReference type="EMBL" id="LXSL01000028">
    <property type="protein sequence ID" value="OAM26713.1"/>
    <property type="molecule type" value="Genomic_DNA"/>
</dbReference>
<dbReference type="AlphaFoldDB" id="A0A1A9RW86"/>
<dbReference type="InterPro" id="IPR025646">
    <property type="entry name" value="DUF4350"/>
</dbReference>
<name>A0A1A9RW86_9NEIS</name>
<keyword evidence="1" id="KW-0472">Membrane</keyword>
<proteinExistence type="predicted"/>
<keyword evidence="1" id="KW-1133">Transmembrane helix</keyword>
<keyword evidence="4" id="KW-1185">Reference proteome</keyword>
<accession>A0A1A9RW86</accession>
<evidence type="ECO:0000313" key="3">
    <source>
        <dbReference type="EMBL" id="OAM26713.1"/>
    </source>
</evidence>
<gene>
    <name evidence="3" type="ORF">A7P95_08095</name>
</gene>
<dbReference type="Proteomes" id="UP000077885">
    <property type="component" value="Unassembled WGS sequence"/>
</dbReference>
<evidence type="ECO:0000313" key="4">
    <source>
        <dbReference type="Proteomes" id="UP000077885"/>
    </source>
</evidence>
<keyword evidence="1" id="KW-0812">Transmembrane</keyword>
<dbReference type="Pfam" id="PF14258">
    <property type="entry name" value="DUF4350"/>
    <property type="match status" value="1"/>
</dbReference>
<protein>
    <recommendedName>
        <fullName evidence="2">DUF4350 domain-containing protein</fullName>
    </recommendedName>
</protein>
<reference evidence="4" key="1">
    <citation type="submission" date="2016-05" db="EMBL/GenBank/DDBJ databases">
        <title>Draft genome of Corynebacterium afermentans subsp. afermentans LCDC 88199T.</title>
        <authorList>
            <person name="Bernier A.-M."/>
            <person name="Bernard K."/>
        </authorList>
    </citation>
    <scope>NUCLEOTIDE SEQUENCE [LARGE SCALE GENOMIC DNA]</scope>
    <source>
        <strain evidence="4">NML02-A-017</strain>
    </source>
</reference>
<organism evidence="3 4">
    <name type="scientific">Eikenella longinqua</name>
    <dbReference type="NCBI Taxonomy" id="1795827"/>
    <lineage>
        <taxon>Bacteria</taxon>
        <taxon>Pseudomonadati</taxon>
        <taxon>Pseudomonadota</taxon>
        <taxon>Betaproteobacteria</taxon>
        <taxon>Neisseriales</taxon>
        <taxon>Neisseriaceae</taxon>
        <taxon>Eikenella</taxon>
    </lineage>
</organism>
<evidence type="ECO:0000256" key="1">
    <source>
        <dbReference type="SAM" id="Phobius"/>
    </source>
</evidence>
<evidence type="ECO:0000259" key="2">
    <source>
        <dbReference type="Pfam" id="PF14258"/>
    </source>
</evidence>